<dbReference type="AlphaFoldDB" id="M0LQV8"/>
<evidence type="ECO:0000313" key="3">
    <source>
        <dbReference type="Proteomes" id="UP000011555"/>
    </source>
</evidence>
<dbReference type="EMBL" id="CP019285">
    <property type="protein sequence ID" value="APW99934.1"/>
    <property type="molecule type" value="Genomic_DNA"/>
</dbReference>
<accession>M0LQV8</accession>
<name>M0LQV8_NATLA</name>
<proteinExistence type="predicted"/>
<dbReference type="Proteomes" id="UP000186547">
    <property type="component" value="Chromosome"/>
</dbReference>
<sequence>MYGDMLDTDHLLERLAKGRGSEIDLDPQPTEAEIREVVRRLKAEGLCGRRVAEHRLVPYFISNEGYGQRELELLEEILEAEYEGTDLCLKTRRSGCSRLRGGCQGSR</sequence>
<evidence type="ECO:0000313" key="4">
    <source>
        <dbReference type="Proteomes" id="UP000186547"/>
    </source>
</evidence>
<protein>
    <submittedName>
        <fullName evidence="2">Uncharacterized protein</fullName>
    </submittedName>
</protein>
<dbReference type="EMBL" id="AOLZ01000022">
    <property type="protein sequence ID" value="EMA35876.1"/>
    <property type="molecule type" value="Genomic_DNA"/>
</dbReference>
<dbReference type="STRING" id="358396.CHINAEXTREME_20125"/>
<dbReference type="Proteomes" id="UP000011555">
    <property type="component" value="Unassembled WGS sequence"/>
</dbReference>
<reference evidence="2 3" key="2">
    <citation type="journal article" date="2014" name="PLoS Genet.">
        <title>Phylogenetically driven sequencing of extremely halophilic archaea reveals strategies for static and dynamic osmo-response.</title>
        <authorList>
            <person name="Becker E.A."/>
            <person name="Seitzer P.M."/>
            <person name="Tritt A."/>
            <person name="Larsen D."/>
            <person name="Krusor M."/>
            <person name="Yao A.I."/>
            <person name="Wu D."/>
            <person name="Madern D."/>
            <person name="Eisen J.A."/>
            <person name="Darling A.E."/>
            <person name="Facciotti M.T."/>
        </authorList>
    </citation>
    <scope>NUCLEOTIDE SEQUENCE [LARGE SCALE GENOMIC DNA]</scope>
    <source>
        <strain evidence="2 3">AJ5</strain>
    </source>
</reference>
<evidence type="ECO:0000313" key="2">
    <source>
        <dbReference type="EMBL" id="EMA35876.1"/>
    </source>
</evidence>
<gene>
    <name evidence="2" type="ORF">C445_03433</name>
    <name evidence="1" type="ORF">CHINAEXTREME_20125</name>
</gene>
<reference evidence="1" key="3">
    <citation type="submission" date="2017-01" db="EMBL/GenBank/DDBJ databases">
        <authorList>
            <person name="Mah S.A."/>
            <person name="Swanson W.J."/>
            <person name="Moy G.W."/>
            <person name="Vacquier V.D."/>
        </authorList>
    </citation>
    <scope>NUCLEOTIDE SEQUENCE</scope>
    <source>
        <strain evidence="1">AJ5</strain>
    </source>
</reference>
<evidence type="ECO:0000313" key="1">
    <source>
        <dbReference type="EMBL" id="APW99934.1"/>
    </source>
</evidence>
<dbReference type="KEGG" id="hlc:CHINAEXTREME20125"/>
<reference evidence="1 4" key="1">
    <citation type="journal article" date="2011" name="J. Bacteriol.">
        <title>Genome sequence of Halobiforma lacisalsi AJ5, an extremely halophilic archaeon which harbors a bop gene.</title>
        <authorList>
            <person name="Jiang X."/>
            <person name="Wang S."/>
            <person name="Cheng H."/>
            <person name="Huo Y."/>
            <person name="Zhang X."/>
            <person name="Zhu X."/>
            <person name="Han X."/>
            <person name="Ni P."/>
            <person name="Wu M."/>
        </authorList>
    </citation>
    <scope>NUCLEOTIDE SEQUENCE [LARGE SCALE GENOMIC DNA]</scope>
    <source>
        <strain evidence="1 4">AJ5</strain>
    </source>
</reference>
<keyword evidence="3" id="KW-1185">Reference proteome</keyword>
<organism evidence="2 3">
    <name type="scientific">Natronobacterium lacisalsi AJ5</name>
    <dbReference type="NCBI Taxonomy" id="358396"/>
    <lineage>
        <taxon>Archaea</taxon>
        <taxon>Methanobacteriati</taxon>
        <taxon>Methanobacteriota</taxon>
        <taxon>Stenosarchaea group</taxon>
        <taxon>Halobacteria</taxon>
        <taxon>Halobacteriales</taxon>
        <taxon>Natrialbaceae</taxon>
        <taxon>Natronobacterium</taxon>
    </lineage>
</organism>
<dbReference type="eggNOG" id="arCOG15026">
    <property type="taxonomic scope" value="Archaea"/>
</dbReference>